<reference evidence="2" key="1">
    <citation type="submission" date="2016-10" db="EMBL/GenBank/DDBJ databases">
        <authorList>
            <person name="Benchimol M."/>
            <person name="Almeida L.G."/>
            <person name="Vasconcelos A.T."/>
            <person name="Perreira-Neves A."/>
            <person name="Rosa I.A."/>
            <person name="Tasca T."/>
            <person name="Bogo M.R."/>
            <person name="de Souza W."/>
        </authorList>
    </citation>
    <scope>NUCLEOTIDE SEQUENCE [LARGE SCALE GENOMIC DNA]</scope>
    <source>
        <strain evidence="2">K</strain>
    </source>
</reference>
<name>A0A1J4KYR7_9EUKA</name>
<feature type="region of interest" description="Disordered" evidence="1">
    <location>
        <begin position="262"/>
        <end position="295"/>
    </location>
</feature>
<evidence type="ECO:0000256" key="1">
    <source>
        <dbReference type="SAM" id="MobiDB-lite"/>
    </source>
</evidence>
<sequence length="295" mass="33965">MSNEEEETNQKAKRAFHKPQTGDEAAIMIQRCWRRFADVSLFRRLKTLVTFRNQGDPSTLLRVINPVEAQLLDPAVGAHVKFRLGGFEWPPQIYYKIFLHSPVCDVNSYAPRNYFDRANKDLPPINRDENGNITNIDEKQLDEISERYGWYRRVENNGWRPISSLSPTAVDMITQMTTKTEAPRALRKKLKRKTVNAEVARIKLQRFLQQQKEKGGALADGVPELTEKDLADDEILAWADDLDIRSYMLDWDTMGTTGPSSNIWWNLDEENAPNSDDESSDSSELDEEELMKLIS</sequence>
<comment type="caution">
    <text evidence="2">The sequence shown here is derived from an EMBL/GenBank/DDBJ whole genome shotgun (WGS) entry which is preliminary data.</text>
</comment>
<gene>
    <name evidence="2" type="ORF">TRFO_02966</name>
</gene>
<evidence type="ECO:0000313" key="3">
    <source>
        <dbReference type="Proteomes" id="UP000179807"/>
    </source>
</evidence>
<organism evidence="2 3">
    <name type="scientific">Tritrichomonas foetus</name>
    <dbReference type="NCBI Taxonomy" id="1144522"/>
    <lineage>
        <taxon>Eukaryota</taxon>
        <taxon>Metamonada</taxon>
        <taxon>Parabasalia</taxon>
        <taxon>Tritrichomonadida</taxon>
        <taxon>Tritrichomonadidae</taxon>
        <taxon>Tritrichomonas</taxon>
    </lineage>
</organism>
<dbReference type="PANTHER" id="PTHR33504">
    <property type="entry name" value="NADH DEHYDROGENASE (UBIQUINONE) 1 BETA SUBCOMPLEX, 4"/>
    <property type="match status" value="1"/>
</dbReference>
<dbReference type="RefSeq" id="XP_068367853.1">
    <property type="nucleotide sequence ID" value="XM_068491015.1"/>
</dbReference>
<dbReference type="EMBL" id="MLAK01000325">
    <property type="protein sequence ID" value="OHT14717.1"/>
    <property type="molecule type" value="Genomic_DNA"/>
</dbReference>
<proteinExistence type="predicted"/>
<dbReference type="GeneID" id="94825719"/>
<evidence type="ECO:0000313" key="2">
    <source>
        <dbReference type="EMBL" id="OHT14717.1"/>
    </source>
</evidence>
<dbReference type="Proteomes" id="UP000179807">
    <property type="component" value="Unassembled WGS sequence"/>
</dbReference>
<dbReference type="AlphaFoldDB" id="A0A1J4KYR7"/>
<dbReference type="OrthoDB" id="10253073at2759"/>
<keyword evidence="3" id="KW-1185">Reference proteome</keyword>
<protein>
    <submittedName>
        <fullName evidence="2">IQ calmodulin-binding motif family protein</fullName>
    </submittedName>
</protein>
<accession>A0A1J4KYR7</accession>
<dbReference type="VEuPathDB" id="TrichDB:TRFO_02966"/>
<feature type="compositionally biased region" description="Acidic residues" evidence="1">
    <location>
        <begin position="267"/>
        <end position="289"/>
    </location>
</feature>
<dbReference type="PANTHER" id="PTHR33504:SF2">
    <property type="entry name" value="PROTEIN MFI"/>
    <property type="match status" value="1"/>
</dbReference>